<accession>A0AAN9HZR4</accession>
<evidence type="ECO:0000313" key="2">
    <source>
        <dbReference type="Proteomes" id="UP001359559"/>
    </source>
</evidence>
<gene>
    <name evidence="1" type="ORF">RJT34_29709</name>
</gene>
<protein>
    <submittedName>
        <fullName evidence="1">Uncharacterized protein</fullName>
    </submittedName>
</protein>
<reference evidence="1 2" key="1">
    <citation type="submission" date="2024-01" db="EMBL/GenBank/DDBJ databases">
        <title>The genomes of 5 underutilized Papilionoideae crops provide insights into root nodulation and disease resistance.</title>
        <authorList>
            <person name="Yuan L."/>
        </authorList>
    </citation>
    <scope>NUCLEOTIDE SEQUENCE [LARGE SCALE GENOMIC DNA]</scope>
    <source>
        <strain evidence="1">LY-2023</strain>
        <tissue evidence="1">Leaf</tissue>
    </source>
</reference>
<dbReference type="Proteomes" id="UP001359559">
    <property type="component" value="Unassembled WGS sequence"/>
</dbReference>
<evidence type="ECO:0000313" key="1">
    <source>
        <dbReference type="EMBL" id="KAK7262148.1"/>
    </source>
</evidence>
<organism evidence="1 2">
    <name type="scientific">Clitoria ternatea</name>
    <name type="common">Butterfly pea</name>
    <dbReference type="NCBI Taxonomy" id="43366"/>
    <lineage>
        <taxon>Eukaryota</taxon>
        <taxon>Viridiplantae</taxon>
        <taxon>Streptophyta</taxon>
        <taxon>Embryophyta</taxon>
        <taxon>Tracheophyta</taxon>
        <taxon>Spermatophyta</taxon>
        <taxon>Magnoliopsida</taxon>
        <taxon>eudicotyledons</taxon>
        <taxon>Gunneridae</taxon>
        <taxon>Pentapetalae</taxon>
        <taxon>rosids</taxon>
        <taxon>fabids</taxon>
        <taxon>Fabales</taxon>
        <taxon>Fabaceae</taxon>
        <taxon>Papilionoideae</taxon>
        <taxon>50 kb inversion clade</taxon>
        <taxon>NPAAA clade</taxon>
        <taxon>indigoferoid/millettioid clade</taxon>
        <taxon>Phaseoleae</taxon>
        <taxon>Clitoria</taxon>
    </lineage>
</organism>
<dbReference type="AlphaFoldDB" id="A0AAN9HZR4"/>
<keyword evidence="2" id="KW-1185">Reference proteome</keyword>
<proteinExistence type="predicted"/>
<dbReference type="EMBL" id="JAYKXN010000008">
    <property type="protein sequence ID" value="KAK7262148.1"/>
    <property type="molecule type" value="Genomic_DNA"/>
</dbReference>
<sequence length="73" mass="7954">MPLLRSGVPSVVIGPKLTFGERVVAEYPSSSFMPGFPDADRISFEYLVGNVHCVKPPPLRSVLGCFLRTSPSF</sequence>
<comment type="caution">
    <text evidence="1">The sequence shown here is derived from an EMBL/GenBank/DDBJ whole genome shotgun (WGS) entry which is preliminary data.</text>
</comment>
<name>A0AAN9HZR4_CLITE</name>